<sequence>MKTAKFFTLIASIASIICLSSCKKENKTPNVFITADVNGVPTSFSTSAAAFTAMVNGETNTAFYGKSADGTEFHIIIGNALTSGTTYTADQAHAYQQPQMILVVTGNIDYTNDLSFPTNPVTISVTTNSATAVSGTFNGELIENTHHTGEKKSLTNGKFYLLYKPYP</sequence>
<protein>
    <submittedName>
        <fullName evidence="1">Uncharacterized protein</fullName>
    </submittedName>
</protein>
<proteinExistence type="predicted"/>
<keyword evidence="2" id="KW-1185">Reference proteome</keyword>
<gene>
    <name evidence="1" type="ORF">FRZ54_21615</name>
</gene>
<reference evidence="1 2" key="1">
    <citation type="journal article" date="2017" name="Curr. Microbiol.">
        <title>Mucilaginibacter ginsenosidivorans sp. nov., Isolated from Soil of Ginseng Field.</title>
        <authorList>
            <person name="Kim M.M."/>
            <person name="Siddiqi M.Z."/>
            <person name="Im W.T."/>
        </authorList>
    </citation>
    <scope>NUCLEOTIDE SEQUENCE [LARGE SCALE GENOMIC DNA]</scope>
    <source>
        <strain evidence="1 2">Gsoil 3017</strain>
    </source>
</reference>
<dbReference type="AlphaFoldDB" id="A0A5B8V1L1"/>
<accession>A0A5B8V1L1</accession>
<dbReference type="Proteomes" id="UP000321479">
    <property type="component" value="Chromosome"/>
</dbReference>
<organism evidence="1 2">
    <name type="scientific">Mucilaginibacter ginsenosidivorans</name>
    <dbReference type="NCBI Taxonomy" id="398053"/>
    <lineage>
        <taxon>Bacteria</taxon>
        <taxon>Pseudomonadati</taxon>
        <taxon>Bacteroidota</taxon>
        <taxon>Sphingobacteriia</taxon>
        <taxon>Sphingobacteriales</taxon>
        <taxon>Sphingobacteriaceae</taxon>
        <taxon>Mucilaginibacter</taxon>
    </lineage>
</organism>
<evidence type="ECO:0000313" key="1">
    <source>
        <dbReference type="EMBL" id="QEC65058.1"/>
    </source>
</evidence>
<dbReference type="RefSeq" id="WP_147033891.1">
    <property type="nucleotide sequence ID" value="NZ_CP042436.1"/>
</dbReference>
<dbReference type="EMBL" id="CP042436">
    <property type="protein sequence ID" value="QEC65058.1"/>
    <property type="molecule type" value="Genomic_DNA"/>
</dbReference>
<name>A0A5B8V1L1_9SPHI</name>
<dbReference type="KEGG" id="mgin:FRZ54_21615"/>
<evidence type="ECO:0000313" key="2">
    <source>
        <dbReference type="Proteomes" id="UP000321479"/>
    </source>
</evidence>